<protein>
    <submittedName>
        <fullName evidence="1">Uncharacterized protein</fullName>
    </submittedName>
</protein>
<evidence type="ECO:0000313" key="2">
    <source>
        <dbReference type="Proteomes" id="UP000471633"/>
    </source>
</evidence>
<dbReference type="OrthoDB" id="6224984at2759"/>
<keyword evidence="2" id="KW-1185">Reference proteome</keyword>
<reference evidence="1" key="1">
    <citation type="journal article" date="2012" name="Nat. Genet.">
        <title>Whole-genome sequence of Schistosoma haematobium.</title>
        <authorList>
            <person name="Young N.D."/>
            <person name="Jex A.R."/>
            <person name="Li B."/>
            <person name="Liu S."/>
            <person name="Yang L."/>
            <person name="Xiong Z."/>
            <person name="Li Y."/>
            <person name="Cantacessi C."/>
            <person name="Hall R.S."/>
            <person name="Xu X."/>
            <person name="Chen F."/>
            <person name="Wu X."/>
            <person name="Zerlotini A."/>
            <person name="Oliveira G."/>
            <person name="Hofmann A."/>
            <person name="Zhang G."/>
            <person name="Fang X."/>
            <person name="Kang Y."/>
            <person name="Campbell B.E."/>
            <person name="Loukas A."/>
            <person name="Ranganathan S."/>
            <person name="Rollinson D."/>
            <person name="Rinaldi G."/>
            <person name="Brindley P.J."/>
            <person name="Yang H."/>
            <person name="Wang J."/>
            <person name="Wang J."/>
            <person name="Gasser R.B."/>
        </authorList>
    </citation>
    <scope>NUCLEOTIDE SEQUENCE</scope>
</reference>
<reference evidence="1" key="4">
    <citation type="journal article" date="2022" name="PLoS Pathog.">
        <title>Chromosome-level genome of Schistosoma haematobium underpins genome-wide explorations of molecular variation.</title>
        <authorList>
            <person name="Stroehlein A.J."/>
            <person name="Korhonen P.K."/>
            <person name="Lee V.V."/>
            <person name="Ralph S.A."/>
            <person name="Mentink-Kane M."/>
            <person name="You H."/>
            <person name="McManus D.P."/>
            <person name="Tchuente L.T."/>
            <person name="Stothard J.R."/>
            <person name="Kaur P."/>
            <person name="Dudchenko O."/>
            <person name="Aiden E.L."/>
            <person name="Yang B."/>
            <person name="Yang H."/>
            <person name="Emery A.M."/>
            <person name="Webster B.L."/>
            <person name="Brindley P.J."/>
            <person name="Rollinson D."/>
            <person name="Chang B.C.H."/>
            <person name="Gasser R.B."/>
            <person name="Young N.D."/>
        </authorList>
    </citation>
    <scope>NUCLEOTIDE SEQUENCE</scope>
</reference>
<organism evidence="1 2">
    <name type="scientific">Schistosoma haematobium</name>
    <name type="common">Blood fluke</name>
    <dbReference type="NCBI Taxonomy" id="6185"/>
    <lineage>
        <taxon>Eukaryota</taxon>
        <taxon>Metazoa</taxon>
        <taxon>Spiralia</taxon>
        <taxon>Lophotrochozoa</taxon>
        <taxon>Platyhelminthes</taxon>
        <taxon>Trematoda</taxon>
        <taxon>Digenea</taxon>
        <taxon>Strigeidida</taxon>
        <taxon>Schistosomatoidea</taxon>
        <taxon>Schistosomatidae</taxon>
        <taxon>Schistosoma</taxon>
    </lineage>
</organism>
<comment type="caution">
    <text evidence="1">The sequence shown here is derived from an EMBL/GenBank/DDBJ whole genome shotgun (WGS) entry which is preliminary data.</text>
</comment>
<sequence length="154" mass="18384">MKNMLNVTIHHHHKHVDFIKIILYIYWICSSYVNCMRYNTVYQNDDLSSVYKMPKKHSMKLKVFIECRRDCSTKCNHSLFVYLANENECYTCLIECMSAFTQQAEKVGIQLKDIKKSNDANLLSDSLYAPGKKVRRRHLRQDHITQEQFRKRSE</sequence>
<dbReference type="RefSeq" id="XP_051074953.1">
    <property type="nucleotide sequence ID" value="XM_051209495.1"/>
</dbReference>
<evidence type="ECO:0000313" key="1">
    <source>
        <dbReference type="EMBL" id="KAH9596204.1"/>
    </source>
</evidence>
<gene>
    <name evidence="1" type="ORF">MS3_00001964</name>
</gene>
<dbReference type="EMBL" id="AMPZ03000001">
    <property type="protein sequence ID" value="KAH9596204.1"/>
    <property type="molecule type" value="Genomic_DNA"/>
</dbReference>
<proteinExistence type="predicted"/>
<dbReference type="KEGG" id="shx:MS3_00001964"/>
<dbReference type="Proteomes" id="UP000471633">
    <property type="component" value="Unassembled WGS sequence"/>
</dbReference>
<reference evidence="1" key="3">
    <citation type="submission" date="2021-06" db="EMBL/GenBank/DDBJ databases">
        <title>Chromosome-level genome assembly for S. haematobium.</title>
        <authorList>
            <person name="Stroehlein A.J."/>
        </authorList>
    </citation>
    <scope>NUCLEOTIDE SEQUENCE</scope>
</reference>
<dbReference type="CTD" id="24595038"/>
<dbReference type="GeneID" id="24595038"/>
<reference evidence="1" key="2">
    <citation type="journal article" date="2019" name="Gigascience">
        <title>High-quality Schistosoma haematobium genome achieved by single-molecule and long-range sequencing.</title>
        <authorList>
            <person name="Stroehlein A.J."/>
            <person name="Korhonen P.K."/>
            <person name="Chong T.M."/>
            <person name="Lim Y.L."/>
            <person name="Chan K.G."/>
            <person name="Webster B."/>
            <person name="Rollinson D."/>
            <person name="Brindley P.J."/>
            <person name="Gasser R.B."/>
            <person name="Young N.D."/>
        </authorList>
    </citation>
    <scope>NUCLEOTIDE SEQUENCE</scope>
</reference>
<accession>A0A922LXZ4</accession>
<name>A0A922LXZ4_SCHHA</name>
<dbReference type="AlphaFoldDB" id="A0A922LXZ4"/>